<dbReference type="Pfam" id="PF01370">
    <property type="entry name" value="Epimerase"/>
    <property type="match status" value="1"/>
</dbReference>
<feature type="domain" description="NAD-dependent epimerase/dehydratase" evidence="2">
    <location>
        <begin position="3"/>
        <end position="233"/>
    </location>
</feature>
<dbReference type="InterPro" id="IPR036291">
    <property type="entry name" value="NAD(P)-bd_dom_sf"/>
</dbReference>
<evidence type="ECO:0000259" key="2">
    <source>
        <dbReference type="Pfam" id="PF01370"/>
    </source>
</evidence>
<name>A0ABD4A3S1_9BACI</name>
<accession>A0ABD4A3S1</accession>
<organism evidence="3 4">
    <name type="scientific">Caldibacillus thermoamylovorans</name>
    <dbReference type="NCBI Taxonomy" id="35841"/>
    <lineage>
        <taxon>Bacteria</taxon>
        <taxon>Bacillati</taxon>
        <taxon>Bacillota</taxon>
        <taxon>Bacilli</taxon>
        <taxon>Bacillales</taxon>
        <taxon>Bacillaceae</taxon>
        <taxon>Caldibacillus</taxon>
    </lineage>
</organism>
<protein>
    <submittedName>
        <fullName evidence="3">UDP-glucose 4-epimerase</fullName>
        <ecNumber evidence="3">5.1.3.2</ecNumber>
    </submittedName>
</protein>
<dbReference type="GO" id="GO:0003978">
    <property type="term" value="F:UDP-glucose 4-epimerase activity"/>
    <property type="evidence" value="ECO:0007669"/>
    <property type="project" value="UniProtKB-EC"/>
</dbReference>
<dbReference type="RefSeq" id="WP_041903436.1">
    <property type="nucleotide sequence ID" value="NZ_JXLT01000038.1"/>
</dbReference>
<dbReference type="AlphaFoldDB" id="A0ABD4A3S1"/>
<dbReference type="InterPro" id="IPR001509">
    <property type="entry name" value="Epimerase_deHydtase"/>
</dbReference>
<proteinExistence type="inferred from homology"/>
<comment type="similarity">
    <text evidence="1">Belongs to the NAD(P)-dependent epimerase/dehydratase family.</text>
</comment>
<dbReference type="EC" id="5.1.3.2" evidence="3"/>
<dbReference type="SUPFAM" id="SSF51735">
    <property type="entry name" value="NAD(P)-binding Rossmann-fold domains"/>
    <property type="match status" value="1"/>
</dbReference>
<evidence type="ECO:0000256" key="1">
    <source>
        <dbReference type="ARBA" id="ARBA00007637"/>
    </source>
</evidence>
<gene>
    <name evidence="3" type="ORF">B4167_3636</name>
</gene>
<evidence type="ECO:0000313" key="4">
    <source>
        <dbReference type="Proteomes" id="UP000032076"/>
    </source>
</evidence>
<dbReference type="PANTHER" id="PTHR43000">
    <property type="entry name" value="DTDP-D-GLUCOSE 4,6-DEHYDRATASE-RELATED"/>
    <property type="match status" value="1"/>
</dbReference>
<comment type="caution">
    <text evidence="3">The sequence shown here is derived from an EMBL/GenBank/DDBJ whole genome shotgun (WGS) entry which is preliminary data.</text>
</comment>
<dbReference type="Proteomes" id="UP000032076">
    <property type="component" value="Unassembled WGS sequence"/>
</dbReference>
<sequence>MKVLVTGGAGFIGSYLVDQLVKLEYDVHVIDNFSTGKRGFLSPLAHLYEFDICGIETRQWIQEEKPDVIFHLAAQADVSKSMNKPRVDADTNINGTINILEACRNHDIKKLIFSSTSAVYGNIVRDRISEKDLAEPVSFYGLSKRTAETYIQLFSQLYDIPFTILRYGNVYGPRQTVKGEGGVIAVFLDQLKKQKPLNIHGDGEQTRDFIFVKDIVQANLAAIERGNRDIFNISTAQSTSVNQIVNILRQLHKQPVSVRYSAARKGDIQDSCLDNQKAKKWLKWKPKIDIHSGLAETYQYVFS</sequence>
<keyword evidence="3" id="KW-0413">Isomerase</keyword>
<evidence type="ECO:0000313" key="3">
    <source>
        <dbReference type="EMBL" id="KIO71507.1"/>
    </source>
</evidence>
<dbReference type="EMBL" id="JXLU01000126">
    <property type="protein sequence ID" value="KIO71507.1"/>
    <property type="molecule type" value="Genomic_DNA"/>
</dbReference>
<dbReference type="Gene3D" id="3.40.50.720">
    <property type="entry name" value="NAD(P)-binding Rossmann-like Domain"/>
    <property type="match status" value="1"/>
</dbReference>
<reference evidence="3 4" key="1">
    <citation type="submission" date="2015-01" db="EMBL/GenBank/DDBJ databases">
        <title>Draft Genome Sequences of Four Bacillus thermoamylovorans Strains, Isolated From Food Products.</title>
        <authorList>
            <person name="Krawcyk A.O."/>
            <person name="Berendsen E.M."/>
            <person name="Eijlander R.T."/>
            <person name="de Jong A."/>
            <person name="Wells-Bennik M."/>
            <person name="Kuipers O.P."/>
        </authorList>
    </citation>
    <scope>NUCLEOTIDE SEQUENCE [LARGE SCALE GENOMIC DNA]</scope>
    <source>
        <strain evidence="3 4">B4167</strain>
    </source>
</reference>